<gene>
    <name evidence="2" type="ORF">F2Q70_00022222</name>
</gene>
<dbReference type="GO" id="GO:0006412">
    <property type="term" value="P:translation"/>
    <property type="evidence" value="ECO:0007669"/>
    <property type="project" value="InterPro"/>
</dbReference>
<dbReference type="InterPro" id="IPR000218">
    <property type="entry name" value="Ribosomal_uL14"/>
</dbReference>
<dbReference type="GO" id="GO:0070180">
    <property type="term" value="F:large ribosomal subunit rRNA binding"/>
    <property type="evidence" value="ECO:0007669"/>
    <property type="project" value="TreeGrafter"/>
</dbReference>
<dbReference type="AlphaFoldDB" id="A0A8S9GYK4"/>
<feature type="compositionally biased region" description="Low complexity" evidence="1">
    <location>
        <begin position="248"/>
        <end position="257"/>
    </location>
</feature>
<proteinExistence type="predicted"/>
<accession>A0A8S9GYK4</accession>
<evidence type="ECO:0008006" key="3">
    <source>
        <dbReference type="Google" id="ProtNLM"/>
    </source>
</evidence>
<evidence type="ECO:0000313" key="2">
    <source>
        <dbReference type="EMBL" id="KAF2549077.1"/>
    </source>
</evidence>
<comment type="caution">
    <text evidence="2">The sequence shown here is derived from an EMBL/GenBank/DDBJ whole genome shotgun (WGS) entry which is preliminary data.</text>
</comment>
<dbReference type="GO" id="GO:0003735">
    <property type="term" value="F:structural constituent of ribosome"/>
    <property type="evidence" value="ECO:0007669"/>
    <property type="project" value="InterPro"/>
</dbReference>
<dbReference type="PANTHER" id="PTHR11761">
    <property type="entry name" value="50S/60S RIBOSOMAL PROTEIN L14/L23"/>
    <property type="match status" value="1"/>
</dbReference>
<reference evidence="2" key="1">
    <citation type="submission" date="2019-12" db="EMBL/GenBank/DDBJ databases">
        <title>Genome sequencing and annotation of Brassica cretica.</title>
        <authorList>
            <person name="Studholme D.J."/>
            <person name="Sarris P.F."/>
        </authorList>
    </citation>
    <scope>NUCLEOTIDE SEQUENCE</scope>
    <source>
        <strain evidence="2">PFS-102/07</strain>
        <tissue evidence="2">Leaf</tissue>
    </source>
</reference>
<sequence length="317" mass="35932">MTNITYGEIEKVEALILKIDKKGIWRDEEGRPCSLTGQLINAEGSVIPDVIAVAETNTFNLTSQWYDWGSEDSFYGLPHEDPKDLIQRLEELASANKHDEISADHIICKIFPYCLSRDSFSWFSKLQPRSLTCWEDIKEALIGKFFSEAVATRSKRPNKMIKDREKGITISMSQILDFVYREENGDIGTPTTHVKQPDIQVHHADESMQKDELNREKLVNHDTVEDDEYHVSGEQSKVEEADTKDLTSASIDNSNSESIDIRTSETIDTNICHRSIPSTIPDAATVYVRTGRPKAIRDYNSPEDAYAKTTALRRSSL</sequence>
<dbReference type="EMBL" id="QGKY02001925">
    <property type="protein sequence ID" value="KAF2549077.1"/>
    <property type="molecule type" value="Genomic_DNA"/>
</dbReference>
<feature type="compositionally biased region" description="Basic and acidic residues" evidence="1">
    <location>
        <begin position="236"/>
        <end position="245"/>
    </location>
</feature>
<evidence type="ECO:0000256" key="1">
    <source>
        <dbReference type="SAM" id="MobiDB-lite"/>
    </source>
</evidence>
<dbReference type="PANTHER" id="PTHR11761:SF8">
    <property type="entry name" value="LARGE RIBOSOMAL SUBUNIT PROTEIN UL14"/>
    <property type="match status" value="1"/>
</dbReference>
<organism evidence="2">
    <name type="scientific">Brassica cretica</name>
    <name type="common">Mustard</name>
    <dbReference type="NCBI Taxonomy" id="69181"/>
    <lineage>
        <taxon>Eukaryota</taxon>
        <taxon>Viridiplantae</taxon>
        <taxon>Streptophyta</taxon>
        <taxon>Embryophyta</taxon>
        <taxon>Tracheophyta</taxon>
        <taxon>Spermatophyta</taxon>
        <taxon>Magnoliopsida</taxon>
        <taxon>eudicotyledons</taxon>
        <taxon>Gunneridae</taxon>
        <taxon>Pentapetalae</taxon>
        <taxon>rosids</taxon>
        <taxon>malvids</taxon>
        <taxon>Brassicales</taxon>
        <taxon>Brassicaceae</taxon>
        <taxon>Brassiceae</taxon>
        <taxon>Brassica</taxon>
    </lineage>
</organism>
<protein>
    <recommendedName>
        <fullName evidence="3">Retrotransposon gag domain-containing protein</fullName>
    </recommendedName>
</protein>
<feature type="region of interest" description="Disordered" evidence="1">
    <location>
        <begin position="227"/>
        <end position="257"/>
    </location>
</feature>
<dbReference type="GO" id="GO:0022625">
    <property type="term" value="C:cytosolic large ribosomal subunit"/>
    <property type="evidence" value="ECO:0007669"/>
    <property type="project" value="TreeGrafter"/>
</dbReference>
<name>A0A8S9GYK4_BRACR</name>